<evidence type="ECO:0000313" key="6">
    <source>
        <dbReference type="Proteomes" id="UP001239626"/>
    </source>
</evidence>
<keyword evidence="2" id="KW-0521">NADP</keyword>
<keyword evidence="3" id="KW-0560">Oxidoreductase</keyword>
<dbReference type="SUPFAM" id="SSF53597">
    <property type="entry name" value="Dihydrofolate reductase-like"/>
    <property type="match status" value="1"/>
</dbReference>
<organism evidence="5 6">
    <name type="scientific">Cellulomonas humilata</name>
    <dbReference type="NCBI Taxonomy" id="144055"/>
    <lineage>
        <taxon>Bacteria</taxon>
        <taxon>Bacillati</taxon>
        <taxon>Actinomycetota</taxon>
        <taxon>Actinomycetes</taxon>
        <taxon>Micrococcales</taxon>
        <taxon>Cellulomonadaceae</taxon>
        <taxon>Cellulomonas</taxon>
    </lineage>
</organism>
<dbReference type="InterPro" id="IPR024072">
    <property type="entry name" value="DHFR-like_dom_sf"/>
</dbReference>
<dbReference type="RefSeq" id="WP_307493558.1">
    <property type="nucleotide sequence ID" value="NZ_JAUSVB010000004.1"/>
</dbReference>
<dbReference type="Proteomes" id="UP001239626">
    <property type="component" value="Unassembled WGS sequence"/>
</dbReference>
<feature type="domain" description="Bacterial bifunctional deaminase-reductase C-terminal" evidence="4">
    <location>
        <begin position="6"/>
        <end position="235"/>
    </location>
</feature>
<dbReference type="InterPro" id="IPR002734">
    <property type="entry name" value="RibDG_C"/>
</dbReference>
<dbReference type="Gene3D" id="3.40.430.10">
    <property type="entry name" value="Dihydrofolate Reductase, subunit A"/>
    <property type="match status" value="1"/>
</dbReference>
<dbReference type="Pfam" id="PF01872">
    <property type="entry name" value="RibD_C"/>
    <property type="match status" value="1"/>
</dbReference>
<evidence type="ECO:0000313" key="5">
    <source>
        <dbReference type="EMBL" id="MDQ0374735.1"/>
    </source>
</evidence>
<proteinExistence type="predicted"/>
<evidence type="ECO:0000259" key="4">
    <source>
        <dbReference type="Pfam" id="PF01872"/>
    </source>
</evidence>
<comment type="pathway">
    <text evidence="1">Cofactor biosynthesis; riboflavin biosynthesis.</text>
</comment>
<gene>
    <name evidence="5" type="ORF">J2X26_003062</name>
</gene>
<keyword evidence="6" id="KW-1185">Reference proteome</keyword>
<evidence type="ECO:0000256" key="3">
    <source>
        <dbReference type="ARBA" id="ARBA00023002"/>
    </source>
</evidence>
<name>A0ABU0EHH6_9CELL</name>
<dbReference type="PANTHER" id="PTHR38011:SF7">
    <property type="entry name" value="2,5-DIAMINO-6-RIBOSYLAMINO-4(3H)-PYRIMIDINONE 5'-PHOSPHATE REDUCTASE"/>
    <property type="match status" value="1"/>
</dbReference>
<protein>
    <submittedName>
        <fullName evidence="5">Riboflavin biosynthesis pyrimidine reductase</fullName>
    </submittedName>
</protein>
<evidence type="ECO:0000256" key="1">
    <source>
        <dbReference type="ARBA" id="ARBA00005104"/>
    </source>
</evidence>
<dbReference type="EMBL" id="JAUSVB010000004">
    <property type="protein sequence ID" value="MDQ0374735.1"/>
    <property type="molecule type" value="Genomic_DNA"/>
</dbReference>
<comment type="caution">
    <text evidence="5">The sequence shown here is derived from an EMBL/GenBank/DDBJ whole genome shotgun (WGS) entry which is preliminary data.</text>
</comment>
<dbReference type="InterPro" id="IPR050765">
    <property type="entry name" value="Riboflavin_Biosynth_HTPR"/>
</dbReference>
<accession>A0ABU0EHH6</accession>
<sequence length="245" mass="26339">MASTRPRVVLSVTATVDGRVSLGREERLLDDDVDRRWRSIWPPDVEELLARRATAIERLQPTAVLEGSGTFVAGTAGPVELPDTDGQAWTDFVPHRTPKWFVVVDGRGRVPWSHKGDAITSLLVLVSRSTPSTYLAHLRREEIPYLVVGTARVDLELALIRLREVLGVECVVAESGGGLNGALLDAGLVDELHVLTVPGLVGGLSTPSIMDGPERRPGTSPIALRATHVEVGSHGSVLASYAVVR</sequence>
<evidence type="ECO:0000256" key="2">
    <source>
        <dbReference type="ARBA" id="ARBA00022857"/>
    </source>
</evidence>
<dbReference type="PANTHER" id="PTHR38011">
    <property type="entry name" value="DIHYDROFOLATE REDUCTASE FAMILY PROTEIN (AFU_ORTHOLOGUE AFUA_8G06820)"/>
    <property type="match status" value="1"/>
</dbReference>
<reference evidence="5 6" key="1">
    <citation type="submission" date="2023-07" db="EMBL/GenBank/DDBJ databases">
        <title>Sorghum-associated microbial communities from plants grown in Nebraska, USA.</title>
        <authorList>
            <person name="Schachtman D."/>
        </authorList>
    </citation>
    <scope>NUCLEOTIDE SEQUENCE [LARGE SCALE GENOMIC DNA]</scope>
    <source>
        <strain evidence="5 6">BE332</strain>
    </source>
</reference>